<dbReference type="EMBL" id="KV878896">
    <property type="protein sequence ID" value="OJJ84558.1"/>
    <property type="molecule type" value="Genomic_DNA"/>
</dbReference>
<organism evidence="2 3">
    <name type="scientific">Aspergillus glaucus CBS 516.65</name>
    <dbReference type="NCBI Taxonomy" id="1160497"/>
    <lineage>
        <taxon>Eukaryota</taxon>
        <taxon>Fungi</taxon>
        <taxon>Dikarya</taxon>
        <taxon>Ascomycota</taxon>
        <taxon>Pezizomycotina</taxon>
        <taxon>Eurotiomycetes</taxon>
        <taxon>Eurotiomycetidae</taxon>
        <taxon>Eurotiales</taxon>
        <taxon>Aspergillaceae</taxon>
        <taxon>Aspergillus</taxon>
        <taxon>Aspergillus subgen. Aspergillus</taxon>
    </lineage>
</organism>
<dbReference type="OrthoDB" id="20473at2759"/>
<dbReference type="RefSeq" id="XP_022401256.1">
    <property type="nucleotide sequence ID" value="XM_022544502.1"/>
</dbReference>
<dbReference type="PANTHER" id="PTHR22705">
    <property type="entry name" value="ZINC FINGER, ZZ DOMAIN CONTAINING 3"/>
    <property type="match status" value="1"/>
</dbReference>
<protein>
    <submittedName>
        <fullName evidence="2">Uncharacterized protein</fullName>
    </submittedName>
</protein>
<gene>
    <name evidence="2" type="ORF">ASPGLDRAFT_35058</name>
</gene>
<dbReference type="PANTHER" id="PTHR22705:SF0">
    <property type="entry name" value="ZZ-TYPE ZINC FINGER-CONTAINING PROTEIN 3"/>
    <property type="match status" value="1"/>
</dbReference>
<accession>A0A1L9VKU6</accession>
<name>A0A1L9VKU6_ASPGL</name>
<dbReference type="GeneID" id="34460763"/>
<evidence type="ECO:0000313" key="2">
    <source>
        <dbReference type="EMBL" id="OJJ84558.1"/>
    </source>
</evidence>
<evidence type="ECO:0000256" key="1">
    <source>
        <dbReference type="SAM" id="MobiDB-lite"/>
    </source>
</evidence>
<feature type="compositionally biased region" description="Acidic residues" evidence="1">
    <location>
        <begin position="191"/>
        <end position="207"/>
    </location>
</feature>
<feature type="region of interest" description="Disordered" evidence="1">
    <location>
        <begin position="1"/>
        <end position="125"/>
    </location>
</feature>
<feature type="region of interest" description="Disordered" evidence="1">
    <location>
        <begin position="270"/>
        <end position="301"/>
    </location>
</feature>
<feature type="compositionally biased region" description="Low complexity" evidence="1">
    <location>
        <begin position="1"/>
        <end position="24"/>
    </location>
</feature>
<evidence type="ECO:0000313" key="3">
    <source>
        <dbReference type="Proteomes" id="UP000184300"/>
    </source>
</evidence>
<dbReference type="Proteomes" id="UP000184300">
    <property type="component" value="Unassembled WGS sequence"/>
</dbReference>
<proteinExistence type="predicted"/>
<reference evidence="3" key="1">
    <citation type="journal article" date="2017" name="Genome Biol.">
        <title>Comparative genomics reveals high biological diversity and specific adaptations in the industrially and medically important fungal genus Aspergillus.</title>
        <authorList>
            <person name="de Vries R.P."/>
            <person name="Riley R."/>
            <person name="Wiebenga A."/>
            <person name="Aguilar-Osorio G."/>
            <person name="Amillis S."/>
            <person name="Uchima C.A."/>
            <person name="Anderluh G."/>
            <person name="Asadollahi M."/>
            <person name="Askin M."/>
            <person name="Barry K."/>
            <person name="Battaglia E."/>
            <person name="Bayram O."/>
            <person name="Benocci T."/>
            <person name="Braus-Stromeyer S.A."/>
            <person name="Caldana C."/>
            <person name="Canovas D."/>
            <person name="Cerqueira G.C."/>
            <person name="Chen F."/>
            <person name="Chen W."/>
            <person name="Choi C."/>
            <person name="Clum A."/>
            <person name="Dos Santos R.A."/>
            <person name="Damasio A.R."/>
            <person name="Diallinas G."/>
            <person name="Emri T."/>
            <person name="Fekete E."/>
            <person name="Flipphi M."/>
            <person name="Freyberg S."/>
            <person name="Gallo A."/>
            <person name="Gournas C."/>
            <person name="Habgood R."/>
            <person name="Hainaut M."/>
            <person name="Harispe M.L."/>
            <person name="Henrissat B."/>
            <person name="Hilden K.S."/>
            <person name="Hope R."/>
            <person name="Hossain A."/>
            <person name="Karabika E."/>
            <person name="Karaffa L."/>
            <person name="Karanyi Z."/>
            <person name="Krasevec N."/>
            <person name="Kuo A."/>
            <person name="Kusch H."/>
            <person name="LaButti K."/>
            <person name="Lagendijk E.L."/>
            <person name="Lapidus A."/>
            <person name="Levasseur A."/>
            <person name="Lindquist E."/>
            <person name="Lipzen A."/>
            <person name="Logrieco A.F."/>
            <person name="MacCabe A."/>
            <person name="Maekelae M.R."/>
            <person name="Malavazi I."/>
            <person name="Melin P."/>
            <person name="Meyer V."/>
            <person name="Mielnichuk N."/>
            <person name="Miskei M."/>
            <person name="Molnar A.P."/>
            <person name="Mule G."/>
            <person name="Ngan C.Y."/>
            <person name="Orejas M."/>
            <person name="Orosz E."/>
            <person name="Ouedraogo J.P."/>
            <person name="Overkamp K.M."/>
            <person name="Park H.-S."/>
            <person name="Perrone G."/>
            <person name="Piumi F."/>
            <person name="Punt P.J."/>
            <person name="Ram A.F."/>
            <person name="Ramon A."/>
            <person name="Rauscher S."/>
            <person name="Record E."/>
            <person name="Riano-Pachon D.M."/>
            <person name="Robert V."/>
            <person name="Roehrig J."/>
            <person name="Ruller R."/>
            <person name="Salamov A."/>
            <person name="Salih N.S."/>
            <person name="Samson R.A."/>
            <person name="Sandor E."/>
            <person name="Sanguinetti M."/>
            <person name="Schuetze T."/>
            <person name="Sepcic K."/>
            <person name="Shelest E."/>
            <person name="Sherlock G."/>
            <person name="Sophianopoulou V."/>
            <person name="Squina F.M."/>
            <person name="Sun H."/>
            <person name="Susca A."/>
            <person name="Todd R.B."/>
            <person name="Tsang A."/>
            <person name="Unkles S.E."/>
            <person name="van de Wiele N."/>
            <person name="van Rossen-Uffink D."/>
            <person name="Oliveira J.V."/>
            <person name="Vesth T.C."/>
            <person name="Visser J."/>
            <person name="Yu J.-H."/>
            <person name="Zhou M."/>
            <person name="Andersen M.R."/>
            <person name="Archer D.B."/>
            <person name="Baker S.E."/>
            <person name="Benoit I."/>
            <person name="Brakhage A.A."/>
            <person name="Braus G.H."/>
            <person name="Fischer R."/>
            <person name="Frisvad J.C."/>
            <person name="Goldman G.H."/>
            <person name="Houbraken J."/>
            <person name="Oakley B."/>
            <person name="Pocsi I."/>
            <person name="Scazzocchio C."/>
            <person name="Seiboth B."/>
            <person name="vanKuyk P.A."/>
            <person name="Wortman J."/>
            <person name="Dyer P.S."/>
            <person name="Grigoriev I.V."/>
        </authorList>
    </citation>
    <scope>NUCLEOTIDE SEQUENCE [LARGE SCALE GENOMIC DNA]</scope>
    <source>
        <strain evidence="3">CBS 516.65</strain>
    </source>
</reference>
<dbReference type="VEuPathDB" id="FungiDB:ASPGLDRAFT_35058"/>
<dbReference type="InterPro" id="IPR037830">
    <property type="entry name" value="ZZZ3"/>
</dbReference>
<sequence length="301" mass="32566">MQSPPNQPHKQPQSQQQAQKQIQNTRNTINHNNDARSGTPPPPPYSPVTPVFAQIAPVQNGHLGHPIVPPPISSSSSISPATAATLSALPPQNHEQTGLGTGTRPEVATEPPPPVPIGPISESDNPDVIALRSAISILQLQKQQSLRDMRALDRMKKAAAADPERFARELTSGNLKAEDKGGFINLNLSADQDEDEDDDEEMAGDEGVEGREGDVFSNLGTFPTPQNVVRMPPINWAKYQIVGEPLDKMHAEQLRRPSAGEPLREDLTQRAPEHVLASPYRPLVDKLETPGRATGAGRGRK</sequence>
<feature type="compositionally biased region" description="Polar residues" evidence="1">
    <location>
        <begin position="218"/>
        <end position="227"/>
    </location>
</feature>
<feature type="region of interest" description="Disordered" evidence="1">
    <location>
        <begin position="188"/>
        <end position="229"/>
    </location>
</feature>
<dbReference type="AlphaFoldDB" id="A0A1L9VKU6"/>
<keyword evidence="3" id="KW-1185">Reference proteome</keyword>
<feature type="compositionally biased region" description="Low complexity" evidence="1">
    <location>
        <begin position="73"/>
        <end position="91"/>
    </location>
</feature>
<feature type="compositionally biased region" description="Polar residues" evidence="1">
    <location>
        <begin position="25"/>
        <end position="36"/>
    </location>
</feature>